<reference evidence="13 14" key="1">
    <citation type="submission" date="2018-08" db="EMBL/GenBank/DDBJ databases">
        <title>Aphanomyces genome sequencing and annotation.</title>
        <authorList>
            <person name="Minardi D."/>
            <person name="Oidtmann B."/>
            <person name="Van Der Giezen M."/>
            <person name="Studholme D.J."/>
        </authorList>
    </citation>
    <scope>NUCLEOTIDE SEQUENCE [LARGE SCALE GENOMIC DNA]</scope>
    <source>
        <strain evidence="13 14">FDL457</strain>
    </source>
</reference>
<keyword evidence="4" id="KW-1003">Cell membrane</keyword>
<dbReference type="EMBL" id="QUTF01000564">
    <property type="protein sequence ID" value="RHZ42700.1"/>
    <property type="molecule type" value="Genomic_DNA"/>
</dbReference>
<evidence type="ECO:0000256" key="11">
    <source>
        <dbReference type="ARBA" id="ARBA00045497"/>
    </source>
</evidence>
<evidence type="ECO:0008006" key="15">
    <source>
        <dbReference type="Google" id="ProtNLM"/>
    </source>
</evidence>
<dbReference type="Gene3D" id="1.20.58.340">
    <property type="entry name" value="Magnesium transport protein CorA, transmembrane region"/>
    <property type="match status" value="1"/>
</dbReference>
<evidence type="ECO:0000256" key="7">
    <source>
        <dbReference type="ARBA" id="ARBA00022989"/>
    </source>
</evidence>
<evidence type="ECO:0000313" key="13">
    <source>
        <dbReference type="EMBL" id="RHZ42700.1"/>
    </source>
</evidence>
<name>A0A3R7CXF4_APHAT</name>
<proteinExistence type="inferred from homology"/>
<dbReference type="AlphaFoldDB" id="A0A3R7CXF4"/>
<evidence type="ECO:0000256" key="12">
    <source>
        <dbReference type="SAM" id="Phobius"/>
    </source>
</evidence>
<evidence type="ECO:0000256" key="9">
    <source>
        <dbReference type="ARBA" id="ARBA00023136"/>
    </source>
</evidence>
<protein>
    <recommendedName>
        <fullName evidence="15">Magnesium transporter</fullName>
    </recommendedName>
</protein>
<sequence length="119" mass="14149">MCVRCMMYILQGEVRNYLRDVRDHLKQMAGSLKESLQTLAELVEEDKQIRAKHKDDVLYIMSICATLFLPGTFMTGLYGMNFDNMPELHTEYGYFVWWAVFLMIVTTLFTFLRFVKQWI</sequence>
<keyword evidence="6" id="KW-0460">Magnesium</keyword>
<dbReference type="SUPFAM" id="SSF144083">
    <property type="entry name" value="Magnesium transport protein CorA, transmembrane region"/>
    <property type="match status" value="1"/>
</dbReference>
<gene>
    <name evidence="13" type="ORF">DYB26_007753</name>
</gene>
<dbReference type="GO" id="GO:0015095">
    <property type="term" value="F:magnesium ion transmembrane transporter activity"/>
    <property type="evidence" value="ECO:0007669"/>
    <property type="project" value="TreeGrafter"/>
</dbReference>
<keyword evidence="7 12" id="KW-1133">Transmembrane helix</keyword>
<dbReference type="GO" id="GO:0000287">
    <property type="term" value="F:magnesium ion binding"/>
    <property type="evidence" value="ECO:0007669"/>
    <property type="project" value="TreeGrafter"/>
</dbReference>
<keyword evidence="9 12" id="KW-0472">Membrane</keyword>
<evidence type="ECO:0000256" key="6">
    <source>
        <dbReference type="ARBA" id="ARBA00022842"/>
    </source>
</evidence>
<keyword evidence="8" id="KW-0406">Ion transport</keyword>
<evidence type="ECO:0000256" key="2">
    <source>
        <dbReference type="ARBA" id="ARBA00009765"/>
    </source>
</evidence>
<dbReference type="GO" id="GO:0005886">
    <property type="term" value="C:plasma membrane"/>
    <property type="evidence" value="ECO:0007669"/>
    <property type="project" value="UniProtKB-SubCell"/>
</dbReference>
<comment type="subcellular location">
    <subcellularLocation>
        <location evidence="1">Cell membrane</location>
        <topology evidence="1">Multi-pass membrane protein</topology>
    </subcellularLocation>
</comment>
<keyword evidence="5 12" id="KW-0812">Transmembrane</keyword>
<comment type="catalytic activity">
    <reaction evidence="10">
        <text>Mg(2+)(in) = Mg(2+)(out)</text>
        <dbReference type="Rhea" id="RHEA:29827"/>
        <dbReference type="ChEBI" id="CHEBI:18420"/>
    </reaction>
</comment>
<evidence type="ECO:0000313" key="14">
    <source>
        <dbReference type="Proteomes" id="UP000286510"/>
    </source>
</evidence>
<dbReference type="PANTHER" id="PTHR46494">
    <property type="entry name" value="CORA FAMILY METAL ION TRANSPORTER (EUROFUNG)"/>
    <property type="match status" value="1"/>
</dbReference>
<evidence type="ECO:0000256" key="5">
    <source>
        <dbReference type="ARBA" id="ARBA00022692"/>
    </source>
</evidence>
<comment type="function">
    <text evidence="11">Mediates influx of magnesium ions. Alternates between open and closed states. Activated by low cytoplasmic Mg(2+) levels. Inactive when cytoplasmic Mg(2+) levels are high.</text>
</comment>
<evidence type="ECO:0000256" key="10">
    <source>
        <dbReference type="ARBA" id="ARBA00034269"/>
    </source>
</evidence>
<evidence type="ECO:0000256" key="3">
    <source>
        <dbReference type="ARBA" id="ARBA00022448"/>
    </source>
</evidence>
<accession>A0A3R7CXF4</accession>
<evidence type="ECO:0000256" key="4">
    <source>
        <dbReference type="ARBA" id="ARBA00022475"/>
    </source>
</evidence>
<dbReference type="GO" id="GO:0050897">
    <property type="term" value="F:cobalt ion binding"/>
    <property type="evidence" value="ECO:0007669"/>
    <property type="project" value="TreeGrafter"/>
</dbReference>
<dbReference type="Proteomes" id="UP000286510">
    <property type="component" value="Unassembled WGS sequence"/>
</dbReference>
<comment type="caution">
    <text evidence="13">The sequence shown here is derived from an EMBL/GenBank/DDBJ whole genome shotgun (WGS) entry which is preliminary data.</text>
</comment>
<feature type="transmembrane region" description="Helical" evidence="12">
    <location>
        <begin position="57"/>
        <end position="80"/>
    </location>
</feature>
<dbReference type="InterPro" id="IPR045863">
    <property type="entry name" value="CorA_TM1_TM2"/>
</dbReference>
<evidence type="ECO:0000256" key="1">
    <source>
        <dbReference type="ARBA" id="ARBA00004651"/>
    </source>
</evidence>
<dbReference type="GO" id="GO:0015087">
    <property type="term" value="F:cobalt ion transmembrane transporter activity"/>
    <property type="evidence" value="ECO:0007669"/>
    <property type="project" value="TreeGrafter"/>
</dbReference>
<feature type="transmembrane region" description="Helical" evidence="12">
    <location>
        <begin position="92"/>
        <end position="115"/>
    </location>
</feature>
<evidence type="ECO:0000256" key="8">
    <source>
        <dbReference type="ARBA" id="ARBA00023065"/>
    </source>
</evidence>
<comment type="similarity">
    <text evidence="2">Belongs to the CorA metal ion transporter (MIT) (TC 1.A.35) family.</text>
</comment>
<dbReference type="InterPro" id="IPR002523">
    <property type="entry name" value="MgTranspt_CorA/ZnTranspt_ZntB"/>
</dbReference>
<dbReference type="Pfam" id="PF01544">
    <property type="entry name" value="CorA"/>
    <property type="match status" value="1"/>
</dbReference>
<dbReference type="FunFam" id="1.20.58.340:FF:000004">
    <property type="entry name" value="Magnesium transport protein CorA"/>
    <property type="match status" value="1"/>
</dbReference>
<keyword evidence="3" id="KW-0813">Transport</keyword>
<organism evidence="13 14">
    <name type="scientific">Aphanomyces astaci</name>
    <name type="common">Crayfish plague agent</name>
    <dbReference type="NCBI Taxonomy" id="112090"/>
    <lineage>
        <taxon>Eukaryota</taxon>
        <taxon>Sar</taxon>
        <taxon>Stramenopiles</taxon>
        <taxon>Oomycota</taxon>
        <taxon>Saprolegniomycetes</taxon>
        <taxon>Saprolegniales</taxon>
        <taxon>Verrucalvaceae</taxon>
        <taxon>Aphanomyces</taxon>
    </lineage>
</organism>
<dbReference type="PANTHER" id="PTHR46494:SF1">
    <property type="entry name" value="CORA FAMILY METAL ION TRANSPORTER (EUROFUNG)"/>
    <property type="match status" value="1"/>
</dbReference>